<sequence>MSATISPLAGKPAPAALLVDVSRLRDAYVDLRPDPSVASQRVAFGTSGHRGSSFERSFNEWHVLAITQAICEYRQGKGIDGPIFIGIDSHALSQPAFESALEVLAANGVQTMIAKGGEFTPTPAISQAILTANRDRSTGLADGIVITPSHNPPDSGGFKYNPPNGGPADTDVTGWIQRRANELLENQLRGVHRVPFSQALHASTTHEHDFIDAYVRDLGNVIDFDVVRGSGVHLGVDPLGGAGVHYWAPIAERYKIDLTVVSDEVDPTFRFMSVDWDGKIRMDPSSSYAMQRLIELRDRYDVAFACDTDHDRHGIVTRSSGLLLPNHYLAVMVDYLYQHRPQWRADAAVGKTLVSSALIDRVAKRLGRRLHEVPVGFKWFVEGLFDGSLGFGGEESAGASFLRRDGGVWSTDKDGIAAALMSAEITGRTGRDPGERYAQLTAELGRPVSERVDAPANAQQKARLSKLSPEQVTSTELAGEKIVSVLDRAPANGASIGGIKVVSESGWFAARPSGTEDIYKIYAESFKDEAHLQQLLQEAQGMVDAALGAA</sequence>
<evidence type="ECO:0000313" key="13">
    <source>
        <dbReference type="EMBL" id="MFC4526988.1"/>
    </source>
</evidence>
<feature type="domain" description="Alpha-D-phosphohexomutase alpha/beta/alpha" evidence="10">
    <location>
        <begin position="42"/>
        <end position="183"/>
    </location>
</feature>
<evidence type="ECO:0000256" key="5">
    <source>
        <dbReference type="ARBA" id="ARBA00022842"/>
    </source>
</evidence>
<accession>A0ABV9C274</accession>
<comment type="caution">
    <text evidence="13">The sequence shown here is derived from an EMBL/GenBank/DDBJ whole genome shotgun (WGS) entry which is preliminary data.</text>
</comment>
<evidence type="ECO:0000256" key="4">
    <source>
        <dbReference type="ARBA" id="ARBA00022723"/>
    </source>
</evidence>
<feature type="domain" description="Alpha-D-phosphohexomutase alpha/beta/alpha" evidence="12">
    <location>
        <begin position="325"/>
        <end position="441"/>
    </location>
</feature>
<dbReference type="InterPro" id="IPR005845">
    <property type="entry name" value="A-D-PHexomutase_a/b/a-II"/>
</dbReference>
<evidence type="ECO:0000259" key="10">
    <source>
        <dbReference type="Pfam" id="PF02878"/>
    </source>
</evidence>
<evidence type="ECO:0000256" key="3">
    <source>
        <dbReference type="ARBA" id="ARBA00022553"/>
    </source>
</evidence>
<dbReference type="InterPro" id="IPR005844">
    <property type="entry name" value="A-D-PHexomutase_a/b/a-I"/>
</dbReference>
<keyword evidence="5 8" id="KW-0460">Magnesium</keyword>
<dbReference type="InterPro" id="IPR005846">
    <property type="entry name" value="A-D-PHexomutase_a/b/a-III"/>
</dbReference>
<evidence type="ECO:0000259" key="11">
    <source>
        <dbReference type="Pfam" id="PF02879"/>
    </source>
</evidence>
<dbReference type="RefSeq" id="WP_266148890.1">
    <property type="nucleotide sequence ID" value="NZ_CP064028.1"/>
</dbReference>
<evidence type="ECO:0000256" key="6">
    <source>
        <dbReference type="ARBA" id="ARBA00023235"/>
    </source>
</evidence>
<keyword evidence="4 8" id="KW-0479">Metal-binding</keyword>
<evidence type="ECO:0000313" key="14">
    <source>
        <dbReference type="Proteomes" id="UP001595961"/>
    </source>
</evidence>
<dbReference type="Gene3D" id="3.30.310.50">
    <property type="entry name" value="Alpha-D-phosphohexomutase, C-terminal domain"/>
    <property type="match status" value="1"/>
</dbReference>
<dbReference type="EC" id="5.4.2.2" evidence="7"/>
<evidence type="ECO:0000256" key="1">
    <source>
        <dbReference type="ARBA" id="ARBA00001946"/>
    </source>
</evidence>
<dbReference type="CDD" id="cd05801">
    <property type="entry name" value="PGM_like3"/>
    <property type="match status" value="1"/>
</dbReference>
<dbReference type="InterPro" id="IPR005843">
    <property type="entry name" value="A-D-PHexomutase_C"/>
</dbReference>
<evidence type="ECO:0000256" key="2">
    <source>
        <dbReference type="ARBA" id="ARBA00010231"/>
    </source>
</evidence>
<feature type="domain" description="Alpha-D-phosphohexomutase C-terminal" evidence="9">
    <location>
        <begin position="487"/>
        <end position="538"/>
    </location>
</feature>
<dbReference type="SUPFAM" id="SSF55957">
    <property type="entry name" value="Phosphoglucomutase, C-terminal domain"/>
    <property type="match status" value="1"/>
</dbReference>
<dbReference type="InterPro" id="IPR016066">
    <property type="entry name" value="A-D-PHexomutase_CS"/>
</dbReference>
<feature type="domain" description="Alpha-D-phosphohexomutase alpha/beta/alpha" evidence="11">
    <location>
        <begin position="212"/>
        <end position="317"/>
    </location>
</feature>
<dbReference type="Pfam" id="PF02879">
    <property type="entry name" value="PGM_PMM_II"/>
    <property type="match status" value="1"/>
</dbReference>
<dbReference type="Pfam" id="PF00408">
    <property type="entry name" value="PGM_PMM_IV"/>
    <property type="match status" value="1"/>
</dbReference>
<dbReference type="Pfam" id="PF02880">
    <property type="entry name" value="PGM_PMM_III"/>
    <property type="match status" value="1"/>
</dbReference>
<dbReference type="GO" id="GO:0004614">
    <property type="term" value="F:phosphoglucomutase activity"/>
    <property type="evidence" value="ECO:0007669"/>
    <property type="project" value="UniProtKB-EC"/>
</dbReference>
<dbReference type="PANTHER" id="PTHR45745">
    <property type="entry name" value="PHOSPHOMANNOMUTASE 45A"/>
    <property type="match status" value="1"/>
</dbReference>
<organism evidence="13 14">
    <name type="scientific">Dyella halodurans</name>
    <dbReference type="NCBI Taxonomy" id="1920171"/>
    <lineage>
        <taxon>Bacteria</taxon>
        <taxon>Pseudomonadati</taxon>
        <taxon>Pseudomonadota</taxon>
        <taxon>Gammaproteobacteria</taxon>
        <taxon>Lysobacterales</taxon>
        <taxon>Rhodanobacteraceae</taxon>
        <taxon>Dyella</taxon>
    </lineage>
</organism>
<dbReference type="InterPro" id="IPR036900">
    <property type="entry name" value="A-D-PHexomutase_C_sf"/>
</dbReference>
<comment type="similarity">
    <text evidence="2 8">Belongs to the phosphohexose mutase family.</text>
</comment>
<keyword evidence="6 13" id="KW-0413">Isomerase</keyword>
<evidence type="ECO:0000256" key="8">
    <source>
        <dbReference type="RuleBase" id="RU004326"/>
    </source>
</evidence>
<gene>
    <name evidence="13" type="primary">pgm</name>
    <name evidence="13" type="ORF">ACFO5W_10135</name>
</gene>
<evidence type="ECO:0000259" key="12">
    <source>
        <dbReference type="Pfam" id="PF02880"/>
    </source>
</evidence>
<evidence type="ECO:0000259" key="9">
    <source>
        <dbReference type="Pfam" id="PF00408"/>
    </source>
</evidence>
<dbReference type="InterPro" id="IPR005852">
    <property type="entry name" value="PGM_a-D-Glc-sp"/>
</dbReference>
<dbReference type="InterPro" id="IPR016055">
    <property type="entry name" value="A-D-PHexomutase_a/b/a-I/II/III"/>
</dbReference>
<keyword evidence="3" id="KW-0597">Phosphoprotein</keyword>
<evidence type="ECO:0000256" key="7">
    <source>
        <dbReference type="NCBIfam" id="TIGR01132"/>
    </source>
</evidence>
<dbReference type="PANTHER" id="PTHR45745:SF1">
    <property type="entry name" value="PHOSPHOGLUCOMUTASE 2B-RELATED"/>
    <property type="match status" value="1"/>
</dbReference>
<proteinExistence type="inferred from homology"/>
<reference evidence="14" key="1">
    <citation type="journal article" date="2019" name="Int. J. Syst. Evol. Microbiol.">
        <title>The Global Catalogue of Microorganisms (GCM) 10K type strain sequencing project: providing services to taxonomists for standard genome sequencing and annotation.</title>
        <authorList>
            <consortium name="The Broad Institute Genomics Platform"/>
            <consortium name="The Broad Institute Genome Sequencing Center for Infectious Disease"/>
            <person name="Wu L."/>
            <person name="Ma J."/>
        </authorList>
    </citation>
    <scope>NUCLEOTIDE SEQUENCE [LARGE SCALE GENOMIC DNA]</scope>
    <source>
        <strain evidence="14">CCM 4481</strain>
    </source>
</reference>
<protein>
    <recommendedName>
        <fullName evidence="7">Phosphoglucomutase</fullName>
        <ecNumber evidence="7">5.4.2.2</ecNumber>
    </recommendedName>
</protein>
<dbReference type="Proteomes" id="UP001595961">
    <property type="component" value="Unassembled WGS sequence"/>
</dbReference>
<dbReference type="SUPFAM" id="SSF53738">
    <property type="entry name" value="Phosphoglucomutase, first 3 domains"/>
    <property type="match status" value="3"/>
</dbReference>
<comment type="cofactor">
    <cofactor evidence="1">
        <name>Mg(2+)</name>
        <dbReference type="ChEBI" id="CHEBI:18420"/>
    </cofactor>
</comment>
<dbReference type="PROSITE" id="PS00710">
    <property type="entry name" value="PGM_PMM"/>
    <property type="match status" value="1"/>
</dbReference>
<dbReference type="Gene3D" id="3.40.120.10">
    <property type="entry name" value="Alpha-D-Glucose-1,6-Bisphosphate, subunit A, domain 3"/>
    <property type="match status" value="3"/>
</dbReference>
<dbReference type="EMBL" id="JBHSGA010000017">
    <property type="protein sequence ID" value="MFC4526988.1"/>
    <property type="molecule type" value="Genomic_DNA"/>
</dbReference>
<dbReference type="Pfam" id="PF02878">
    <property type="entry name" value="PGM_PMM_I"/>
    <property type="match status" value="1"/>
</dbReference>
<dbReference type="NCBIfam" id="TIGR01132">
    <property type="entry name" value="pgm"/>
    <property type="match status" value="1"/>
</dbReference>
<name>A0ABV9C274_9GAMM</name>
<keyword evidence="14" id="KW-1185">Reference proteome</keyword>